<feature type="region of interest" description="Disordered" evidence="2">
    <location>
        <begin position="433"/>
        <end position="471"/>
    </location>
</feature>
<feature type="compositionally biased region" description="Polar residues" evidence="2">
    <location>
        <begin position="192"/>
        <end position="201"/>
    </location>
</feature>
<dbReference type="InterPro" id="IPR052255">
    <property type="entry name" value="RNA_pol_II_subunit5-mediator"/>
</dbReference>
<dbReference type="PANTHER" id="PTHR15111">
    <property type="entry name" value="RNA POLYMERASE II SUBUNIT 5-MEDIATING PROTEIN NNX3"/>
    <property type="match status" value="1"/>
</dbReference>
<sequence>MDESALARVDAQRVELEANIAKLRKSLRHWQTLEIDYEGLKEEFMALDDTATIDECMQIGLDFKAELVDEQELRTLLRDSSARPRKPSQLAEVLSKRVDYVVHNVDSLRKQLSDAEKKRNALLLVGVPDHRDDAGLPLAEITEELDDSGNIISSKVNVPGSDAAQLVDVLKKAGLQDLETRDGVVSIPNPPSTQSQNSAEIQESVANSSATANSGSSQNSKVALAEVGDTEEEAALRSEIMDYRNGLDEVGAIVAELDMEEEGSDISFDENDVTFEIDPEFDEIDDDDEDDLGSEDESGRSTDRLHLSKSYQRKMEELQVKLGLKNVGPEGLENATHVVPGKDERPPAAEAARKAALARQEEALKSNPKASADDASILRSSIKKKGKAKKSVAFSSELDIAPQTLPIVSKPINQSQLEDRPKARPIADTIIERPETASLTGDCDEDQAPVAPSTIPPRQSRFKSARQGQSGSFNVVPNAPQHRSLIPHPPSQVISPMVVERTKPYDPKAPDDDDFDEGMHRAEINSEYQRHRIRRIMAQDGGFVGNGEDDVYGEEMTPQMEDGRKISRFKAARLNR</sequence>
<keyword evidence="1" id="KW-0175">Coiled coil</keyword>
<dbReference type="SUPFAM" id="SSF46579">
    <property type="entry name" value="Prefoldin"/>
    <property type="match status" value="1"/>
</dbReference>
<evidence type="ECO:0000313" key="4">
    <source>
        <dbReference type="EMBL" id="RVX72285.1"/>
    </source>
</evidence>
<comment type="caution">
    <text evidence="4">The sequence shown here is derived from an EMBL/GenBank/DDBJ whole genome shotgun (WGS) entry which is preliminary data.</text>
</comment>
<gene>
    <name evidence="4" type="ORF">B0A52_04489</name>
</gene>
<dbReference type="GO" id="GO:0003682">
    <property type="term" value="F:chromatin binding"/>
    <property type="evidence" value="ECO:0007669"/>
    <property type="project" value="TreeGrafter"/>
</dbReference>
<evidence type="ECO:0000256" key="2">
    <source>
        <dbReference type="SAM" id="MobiDB-lite"/>
    </source>
</evidence>
<dbReference type="OrthoDB" id="21413at2759"/>
<dbReference type="EMBL" id="NAJM01000013">
    <property type="protein sequence ID" value="RVX72285.1"/>
    <property type="molecule type" value="Genomic_DNA"/>
</dbReference>
<feature type="compositionally biased region" description="Acidic residues" evidence="2">
    <location>
        <begin position="281"/>
        <end position="296"/>
    </location>
</feature>
<dbReference type="AlphaFoldDB" id="A0A438N954"/>
<proteinExistence type="predicted"/>
<evidence type="ECO:0000313" key="5">
    <source>
        <dbReference type="Proteomes" id="UP000288859"/>
    </source>
</evidence>
<protein>
    <recommendedName>
        <fullName evidence="3">DUF3835 domain-containing protein</fullName>
    </recommendedName>
</protein>
<name>A0A438N954_EXOME</name>
<feature type="region of interest" description="Disordered" evidence="2">
    <location>
        <begin position="181"/>
        <end position="226"/>
    </location>
</feature>
<feature type="region of interest" description="Disordered" evidence="2">
    <location>
        <begin position="329"/>
        <end position="388"/>
    </location>
</feature>
<dbReference type="InterPro" id="IPR039553">
    <property type="entry name" value="Prefoldin-like"/>
</dbReference>
<dbReference type="GO" id="GO:0000122">
    <property type="term" value="P:negative regulation of transcription by RNA polymerase II"/>
    <property type="evidence" value="ECO:0007669"/>
    <property type="project" value="TreeGrafter"/>
</dbReference>
<dbReference type="Pfam" id="PF12927">
    <property type="entry name" value="DUF3835"/>
    <property type="match status" value="1"/>
</dbReference>
<feature type="region of interest" description="Disordered" evidence="2">
    <location>
        <begin position="281"/>
        <end position="308"/>
    </location>
</feature>
<dbReference type="InterPro" id="IPR024325">
    <property type="entry name" value="DUF3835"/>
</dbReference>
<evidence type="ECO:0000259" key="3">
    <source>
        <dbReference type="Pfam" id="PF12927"/>
    </source>
</evidence>
<dbReference type="GO" id="GO:0003714">
    <property type="term" value="F:transcription corepressor activity"/>
    <property type="evidence" value="ECO:0007669"/>
    <property type="project" value="TreeGrafter"/>
</dbReference>
<dbReference type="Proteomes" id="UP000288859">
    <property type="component" value="Unassembled WGS sequence"/>
</dbReference>
<feature type="compositionally biased region" description="Low complexity" evidence="2">
    <location>
        <begin position="204"/>
        <end position="220"/>
    </location>
</feature>
<dbReference type="Pfam" id="PF13758">
    <property type="entry name" value="Prefoldin_3"/>
    <property type="match status" value="1"/>
</dbReference>
<feature type="domain" description="DUF3835" evidence="3">
    <location>
        <begin position="497"/>
        <end position="574"/>
    </location>
</feature>
<dbReference type="GO" id="GO:0019212">
    <property type="term" value="F:phosphatase inhibitor activity"/>
    <property type="evidence" value="ECO:0007669"/>
    <property type="project" value="TreeGrafter"/>
</dbReference>
<feature type="compositionally biased region" description="Basic and acidic residues" evidence="2">
    <location>
        <begin position="297"/>
        <end position="306"/>
    </location>
</feature>
<dbReference type="PANTHER" id="PTHR15111:SF0">
    <property type="entry name" value="UNCONVENTIONAL PREFOLDIN RPB5 INTERACTOR 1"/>
    <property type="match status" value="1"/>
</dbReference>
<organism evidence="4 5">
    <name type="scientific">Exophiala mesophila</name>
    <name type="common">Black yeast-like fungus</name>
    <dbReference type="NCBI Taxonomy" id="212818"/>
    <lineage>
        <taxon>Eukaryota</taxon>
        <taxon>Fungi</taxon>
        <taxon>Dikarya</taxon>
        <taxon>Ascomycota</taxon>
        <taxon>Pezizomycotina</taxon>
        <taxon>Eurotiomycetes</taxon>
        <taxon>Chaetothyriomycetidae</taxon>
        <taxon>Chaetothyriales</taxon>
        <taxon>Herpotrichiellaceae</taxon>
        <taxon>Exophiala</taxon>
    </lineage>
</organism>
<feature type="region of interest" description="Disordered" evidence="2">
    <location>
        <begin position="541"/>
        <end position="563"/>
    </location>
</feature>
<feature type="coiled-coil region" evidence="1">
    <location>
        <begin position="6"/>
        <end position="33"/>
    </location>
</feature>
<accession>A0A438N954</accession>
<feature type="compositionally biased region" description="Basic and acidic residues" evidence="2">
    <location>
        <begin position="340"/>
        <end position="364"/>
    </location>
</feature>
<evidence type="ECO:0000256" key="1">
    <source>
        <dbReference type="SAM" id="Coils"/>
    </source>
</evidence>
<dbReference type="VEuPathDB" id="FungiDB:PV10_02099"/>
<reference evidence="4 5" key="1">
    <citation type="submission" date="2017-03" db="EMBL/GenBank/DDBJ databases">
        <title>Genomes of endolithic fungi from Antarctica.</title>
        <authorList>
            <person name="Coleine C."/>
            <person name="Masonjones S."/>
            <person name="Stajich J.E."/>
        </authorList>
    </citation>
    <scope>NUCLEOTIDE SEQUENCE [LARGE SCALE GENOMIC DNA]</scope>
    <source>
        <strain evidence="4 5">CCFEE 6314</strain>
    </source>
</reference>